<dbReference type="KEGG" id="zca:113914168"/>
<feature type="domain" description="Platelet-derived growth factor (PDGF) family profile" evidence="15">
    <location>
        <begin position="726"/>
        <end position="829"/>
    </location>
</feature>
<dbReference type="PROSITE" id="PS50278">
    <property type="entry name" value="PDGF_2"/>
    <property type="match status" value="1"/>
</dbReference>
<feature type="region of interest" description="Disordered" evidence="13">
    <location>
        <begin position="453"/>
        <end position="476"/>
    </location>
</feature>
<dbReference type="CDD" id="cd00041">
    <property type="entry name" value="CUB"/>
    <property type="match status" value="1"/>
</dbReference>
<evidence type="ECO:0000256" key="13">
    <source>
        <dbReference type="SAM" id="MobiDB-lite"/>
    </source>
</evidence>
<keyword evidence="5" id="KW-0964">Secreted</keyword>
<dbReference type="CTD" id="80310"/>
<accession>A0A6J2BXE5</accession>
<evidence type="ECO:0000256" key="2">
    <source>
        <dbReference type="ARBA" id="ARBA00006686"/>
    </source>
</evidence>
<dbReference type="GO" id="GO:0005161">
    <property type="term" value="F:platelet-derived growth factor receptor binding"/>
    <property type="evidence" value="ECO:0007669"/>
    <property type="project" value="TreeGrafter"/>
</dbReference>
<evidence type="ECO:0000313" key="16">
    <source>
        <dbReference type="Proteomes" id="UP000515165"/>
    </source>
</evidence>
<evidence type="ECO:0000256" key="3">
    <source>
        <dbReference type="ARBA" id="ARBA00018876"/>
    </source>
</evidence>
<dbReference type="GO" id="GO:0008083">
    <property type="term" value="F:growth factor activity"/>
    <property type="evidence" value="ECO:0007669"/>
    <property type="project" value="UniProtKB-KW"/>
</dbReference>
<dbReference type="InterPro" id="IPR035914">
    <property type="entry name" value="Sperma_CUB_dom_sf"/>
</dbReference>
<reference evidence="17" key="1">
    <citation type="submission" date="2025-08" db="UniProtKB">
        <authorList>
            <consortium name="RefSeq"/>
        </authorList>
    </citation>
    <scope>IDENTIFICATION</scope>
    <source>
        <tissue evidence="17">Blood</tissue>
    </source>
</reference>
<dbReference type="Gene3D" id="2.60.120.290">
    <property type="entry name" value="Spermadhesin, CUB domain"/>
    <property type="match status" value="1"/>
</dbReference>
<dbReference type="OrthoDB" id="8641091at2759"/>
<dbReference type="PANTHER" id="PTHR11633">
    <property type="entry name" value="PLATELET-DERIVED GROWTH FACTOR"/>
    <property type="match status" value="1"/>
</dbReference>
<dbReference type="FunFam" id="2.60.120.290:FF:000017">
    <property type="entry name" value="Platelet derived growth factor C"/>
    <property type="match status" value="1"/>
</dbReference>
<feature type="domain" description="CUB" evidence="14">
    <location>
        <begin position="513"/>
        <end position="637"/>
    </location>
</feature>
<proteinExistence type="inferred from homology"/>
<dbReference type="FunFam" id="2.10.90.10:FF:000010">
    <property type="entry name" value="Platelet derived growth factor C"/>
    <property type="match status" value="1"/>
</dbReference>
<dbReference type="SUPFAM" id="SSF49854">
    <property type="entry name" value="Spermadhesin, CUB domain"/>
    <property type="match status" value="1"/>
</dbReference>
<dbReference type="GO" id="GO:0008284">
    <property type="term" value="P:positive regulation of cell population proliferation"/>
    <property type="evidence" value="ECO:0007669"/>
    <property type="project" value="TreeGrafter"/>
</dbReference>
<keyword evidence="4" id="KW-0217">Developmental protein</keyword>
<dbReference type="GO" id="GO:0051897">
    <property type="term" value="P:positive regulation of phosphatidylinositol 3-kinase/protein kinase B signal transduction"/>
    <property type="evidence" value="ECO:0007669"/>
    <property type="project" value="TreeGrafter"/>
</dbReference>
<organism evidence="16 17">
    <name type="scientific">Zalophus californianus</name>
    <name type="common">California sealion</name>
    <dbReference type="NCBI Taxonomy" id="9704"/>
    <lineage>
        <taxon>Eukaryota</taxon>
        <taxon>Metazoa</taxon>
        <taxon>Chordata</taxon>
        <taxon>Craniata</taxon>
        <taxon>Vertebrata</taxon>
        <taxon>Euteleostomi</taxon>
        <taxon>Mammalia</taxon>
        <taxon>Eutheria</taxon>
        <taxon>Laurasiatheria</taxon>
        <taxon>Carnivora</taxon>
        <taxon>Caniformia</taxon>
        <taxon>Pinnipedia</taxon>
        <taxon>Otariidae</taxon>
        <taxon>Zalophus</taxon>
    </lineage>
</organism>
<gene>
    <name evidence="17" type="primary">PDGFD</name>
</gene>
<dbReference type="GO" id="GO:0030335">
    <property type="term" value="P:positive regulation of cell migration"/>
    <property type="evidence" value="ECO:0007669"/>
    <property type="project" value="TreeGrafter"/>
</dbReference>
<evidence type="ECO:0000256" key="8">
    <source>
        <dbReference type="ARBA" id="ARBA00023157"/>
    </source>
</evidence>
<comment type="subcellular location">
    <subcellularLocation>
        <location evidence="1">Secreted</location>
    </subcellularLocation>
</comment>
<dbReference type="PROSITE" id="PS01180">
    <property type="entry name" value="CUB"/>
    <property type="match status" value="1"/>
</dbReference>
<comment type="similarity">
    <text evidence="2">Belongs to the PDGF/VEGF growth factor family.</text>
</comment>
<evidence type="ECO:0000256" key="6">
    <source>
        <dbReference type="ARBA" id="ARBA00022685"/>
    </source>
</evidence>
<evidence type="ECO:0000259" key="15">
    <source>
        <dbReference type="PROSITE" id="PS50278"/>
    </source>
</evidence>
<evidence type="ECO:0000259" key="14">
    <source>
        <dbReference type="PROSITE" id="PS01180"/>
    </source>
</evidence>
<dbReference type="GO" id="GO:0051781">
    <property type="term" value="P:positive regulation of cell division"/>
    <property type="evidence" value="ECO:0007669"/>
    <property type="project" value="UniProtKB-KW"/>
</dbReference>
<feature type="compositionally biased region" description="Pro residues" evidence="13">
    <location>
        <begin position="393"/>
        <end position="402"/>
    </location>
</feature>
<evidence type="ECO:0000256" key="12">
    <source>
        <dbReference type="PROSITE-ProRule" id="PRU00059"/>
    </source>
</evidence>
<evidence type="ECO:0000313" key="17">
    <source>
        <dbReference type="RefSeq" id="XP_027434922.1"/>
    </source>
</evidence>
<dbReference type="InterPro" id="IPR029034">
    <property type="entry name" value="Cystine-knot_cytokine"/>
</dbReference>
<sequence>MDPANNSLRAHPFGDASPPAVHQPNYVTSLGTSLAHNGHLGTRVHESLQRVSVHFAVDVEHGHLPETLRSLFHRDAHVFLNVLLPDFFFYFGLSFQIKGVGGEETQPLLLSQGPLPLLPHEDLRKGLEVPAEQGFGQGLVVLLEQRQVVGVGQQHAPDQGGAVQALRGRPLLSRGQAVGLLAPRGPVRRVGRVGRAAAGRPRLGCPGAVHPPQAGRPCGRPRPRALLLQQHQHVAVSEAVGAQGAVVVSQEPLQEDDLDLVGGDAGLELTEEAEVVQLEVRADLEGEGGLGQVAPHAVHGDLHDMGPGHRGVLWLAGAPLAGGAVAPPDAPPGPRVVHSSAEAQPLASLSADCAAARSPAGRRAFQARLCGAARNAEPRSHGGAPTPGRGAPGPGPAPPALPRPRRGRRDFSPSCTAWPLESCVRVLASVPQAGSACLRRAELGMKGGSALAPDLEDLPSSGGTDGQRGVRTLGLSERHRSRELQKPEFTTRPVVFHREGRPDFQRRGMKLERGDLYRRDETIQVTGHGHVQSPRFPNSYPRNLLLTWQLQSQEKTRIQLAFDHQFGLEEAENDICRYDFVEVEDVSETSTIIRGRWCGHKEVPPRITSRTNQIKITFKSDDYFVAKPGFKIYYSFVDDFQPAADSETNWESVTSSISGVPYHSSSVTDPTLTADALDKTVAEFDTVEDLLKHFNPESWQEDLENLYLETPHYRGRSYHDRKSKVDLDRLNDDVKRYSCTPRNYSVNLREELKLTHVVFFPRCLLVQRCGGNCGCGTINWKSCTCSSGKTVKKYHEVLKFEPGHFKRRGRAKHMALVDIQLDHHERCDCICSSRPPR</sequence>
<dbReference type="GO" id="GO:0070374">
    <property type="term" value="P:positive regulation of ERK1 and ERK2 cascade"/>
    <property type="evidence" value="ECO:0007669"/>
    <property type="project" value="TreeGrafter"/>
</dbReference>
<dbReference type="RefSeq" id="XP_027434922.1">
    <property type="nucleotide sequence ID" value="XM_027579121.2"/>
</dbReference>
<dbReference type="Pfam" id="PF00341">
    <property type="entry name" value="PDGF"/>
    <property type="match status" value="1"/>
</dbReference>
<keyword evidence="6" id="KW-0165">Cleavage on pair of basic residues</keyword>
<dbReference type="SUPFAM" id="SSF57501">
    <property type="entry name" value="Cystine-knot cytokines"/>
    <property type="match status" value="1"/>
</dbReference>
<dbReference type="InterPro" id="IPR000859">
    <property type="entry name" value="CUB_dom"/>
</dbReference>
<comment type="subunit">
    <text evidence="11">Homodimer; disulfide-linked. Interacts with PDGFRB homodimers, and with heterodimers formed by PDGFRA and PDGFRB.</text>
</comment>
<dbReference type="Pfam" id="PF00431">
    <property type="entry name" value="CUB"/>
    <property type="match status" value="1"/>
</dbReference>
<evidence type="ECO:0000256" key="1">
    <source>
        <dbReference type="ARBA" id="ARBA00004613"/>
    </source>
</evidence>
<dbReference type="SMART" id="SM00042">
    <property type="entry name" value="CUB"/>
    <property type="match status" value="1"/>
</dbReference>
<protein>
    <recommendedName>
        <fullName evidence="3">Platelet-derived growth factor D</fullName>
    </recommendedName>
</protein>
<dbReference type="InterPro" id="IPR000072">
    <property type="entry name" value="PDGF/VEGF_dom"/>
</dbReference>
<dbReference type="GO" id="GO:0005615">
    <property type="term" value="C:extracellular space"/>
    <property type="evidence" value="ECO:0007669"/>
    <property type="project" value="TreeGrafter"/>
</dbReference>
<keyword evidence="8" id="KW-1015">Disulfide bond</keyword>
<dbReference type="AlphaFoldDB" id="A0A6J2BXE5"/>
<dbReference type="PANTHER" id="PTHR11633:SF4">
    <property type="entry name" value="PLATELET-DERIVED GROWTH FACTOR D"/>
    <property type="match status" value="1"/>
</dbReference>
<feature type="region of interest" description="Disordered" evidence="13">
    <location>
        <begin position="375"/>
        <end position="412"/>
    </location>
</feature>
<dbReference type="Gene3D" id="2.10.90.10">
    <property type="entry name" value="Cystine-knot cytokines"/>
    <property type="match status" value="1"/>
</dbReference>
<dbReference type="CDD" id="cd00135">
    <property type="entry name" value="PDGF"/>
    <property type="match status" value="1"/>
</dbReference>
<dbReference type="GeneID" id="113914168"/>
<comment type="caution">
    <text evidence="12">Lacks conserved residue(s) required for the propagation of feature annotation.</text>
</comment>
<keyword evidence="10" id="KW-0497">Mitogen</keyword>
<dbReference type="GO" id="GO:0048008">
    <property type="term" value="P:platelet-derived growth factor receptor signaling pathway"/>
    <property type="evidence" value="ECO:0007669"/>
    <property type="project" value="TreeGrafter"/>
</dbReference>
<dbReference type="Proteomes" id="UP000515165">
    <property type="component" value="Chromosome 11"/>
</dbReference>
<keyword evidence="7" id="KW-0339">Growth factor</keyword>
<keyword evidence="9" id="KW-0325">Glycoprotein</keyword>
<keyword evidence="16" id="KW-1185">Reference proteome</keyword>
<evidence type="ECO:0000256" key="7">
    <source>
        <dbReference type="ARBA" id="ARBA00023030"/>
    </source>
</evidence>
<evidence type="ECO:0000256" key="11">
    <source>
        <dbReference type="ARBA" id="ARBA00026039"/>
    </source>
</evidence>
<evidence type="ECO:0000256" key="10">
    <source>
        <dbReference type="ARBA" id="ARBA00023246"/>
    </source>
</evidence>
<name>A0A6J2BXE5_ZALCA</name>
<evidence type="ECO:0000256" key="5">
    <source>
        <dbReference type="ARBA" id="ARBA00022525"/>
    </source>
</evidence>
<evidence type="ECO:0000256" key="9">
    <source>
        <dbReference type="ARBA" id="ARBA00023180"/>
    </source>
</evidence>
<feature type="region of interest" description="Disordered" evidence="13">
    <location>
        <begin position="1"/>
        <end position="22"/>
    </location>
</feature>
<dbReference type="GO" id="GO:0016020">
    <property type="term" value="C:membrane"/>
    <property type="evidence" value="ECO:0007669"/>
    <property type="project" value="InterPro"/>
</dbReference>
<evidence type="ECO:0000256" key="4">
    <source>
        <dbReference type="ARBA" id="ARBA00022473"/>
    </source>
</evidence>